<organism evidence="2 3">
    <name type="scientific">Rhizobium sophorae</name>
    <dbReference type="NCBI Taxonomy" id="1535242"/>
    <lineage>
        <taxon>Bacteria</taxon>
        <taxon>Pseudomonadati</taxon>
        <taxon>Pseudomonadota</taxon>
        <taxon>Alphaproteobacteria</taxon>
        <taxon>Hyphomicrobiales</taxon>
        <taxon>Rhizobiaceae</taxon>
        <taxon>Rhizobium/Agrobacterium group</taxon>
        <taxon>Rhizobium</taxon>
    </lineage>
</organism>
<keyword evidence="2" id="KW-0675">Receptor</keyword>
<dbReference type="GO" id="GO:0007165">
    <property type="term" value="P:signal transduction"/>
    <property type="evidence" value="ECO:0007669"/>
    <property type="project" value="InterPro"/>
</dbReference>
<name>A0A7Y3SC84_9HYPH</name>
<dbReference type="PROSITE" id="PS50104">
    <property type="entry name" value="TIR"/>
    <property type="match status" value="1"/>
</dbReference>
<dbReference type="SUPFAM" id="SSF52200">
    <property type="entry name" value="Toll/Interleukin receptor TIR domain"/>
    <property type="match status" value="1"/>
</dbReference>
<evidence type="ECO:0000313" key="2">
    <source>
        <dbReference type="EMBL" id="NNU41028.1"/>
    </source>
</evidence>
<dbReference type="InterPro" id="IPR035897">
    <property type="entry name" value="Toll_tir_struct_dom_sf"/>
</dbReference>
<evidence type="ECO:0000313" key="3">
    <source>
        <dbReference type="Proteomes" id="UP000519972"/>
    </source>
</evidence>
<sequence>MVDTARPFLVVYIVWHPNFDLGPKVAKALFEHFRRENYERITGGTGISVVYRFAIADGTKRPLPIDFSSAETSAVIVLADQQFSKDPIWTSYLEEIVAQTAATGLATRLFPVAMDAGVLDALKLDEQALRWFKWKGSLADLTATLIGHLTYQFCRMLRHYLEHLRRPGETREALRGYLKKVDIFLSHSKHDPNDAGERIAKAIRKQLTTRDGLDSFFDVYDIPPGVKFQDVLLSQIEVSAVVAIHTDSFSSREWCRREIIEAKRHHRPLVIANCISDKDERGFPYLGNVPIIRLDDRKLTRVDVVIRALLDEILRDFLWQCRVELMRPKASPGVTFLPRPPELISLAALVPATEGEPTIIVYPDPPLGAEEQRLFHDIASHIQLRSATEWLAGAVR</sequence>
<proteinExistence type="predicted"/>
<gene>
    <name evidence="2" type="ORF">G9X64_32030</name>
</gene>
<protein>
    <submittedName>
        <fullName evidence="2">Toll/interleukin-1 receptor domain-containing protein</fullName>
    </submittedName>
</protein>
<dbReference type="RefSeq" id="WP_130794450.1">
    <property type="nucleotide sequence ID" value="NZ_JABFCN010000062.1"/>
</dbReference>
<dbReference type="EMBL" id="JABFCN010000062">
    <property type="protein sequence ID" value="NNU41028.1"/>
    <property type="molecule type" value="Genomic_DNA"/>
</dbReference>
<accession>A0A7Y3SC84</accession>
<dbReference type="Pfam" id="PF13676">
    <property type="entry name" value="TIR_2"/>
    <property type="match status" value="1"/>
</dbReference>
<feature type="domain" description="TIR" evidence="1">
    <location>
        <begin position="179"/>
        <end position="313"/>
    </location>
</feature>
<keyword evidence="3" id="KW-1185">Reference proteome</keyword>
<dbReference type="Proteomes" id="UP000519972">
    <property type="component" value="Unassembled WGS sequence"/>
</dbReference>
<comment type="caution">
    <text evidence="2">The sequence shown here is derived from an EMBL/GenBank/DDBJ whole genome shotgun (WGS) entry which is preliminary data.</text>
</comment>
<dbReference type="AlphaFoldDB" id="A0A7Y3SC84"/>
<dbReference type="Gene3D" id="3.40.50.10140">
    <property type="entry name" value="Toll/interleukin-1 receptor homology (TIR) domain"/>
    <property type="match status" value="1"/>
</dbReference>
<evidence type="ECO:0000259" key="1">
    <source>
        <dbReference type="PROSITE" id="PS50104"/>
    </source>
</evidence>
<reference evidence="2 3" key="1">
    <citation type="submission" date="2020-02" db="EMBL/GenBank/DDBJ databases">
        <authorList>
            <person name="Sun Q."/>
        </authorList>
    </citation>
    <scope>NUCLEOTIDE SEQUENCE [LARGE SCALE GENOMIC DNA]</scope>
    <source>
        <strain evidence="2 3">CCBAU 03386</strain>
    </source>
</reference>
<dbReference type="InterPro" id="IPR000157">
    <property type="entry name" value="TIR_dom"/>
</dbReference>